<sequence length="61" mass="6516">MNIIIDNHSHARDAHGRTVEAWDQDTGRALVVDNTTASLVYAVPPLGYGLTTVPMPPAGEC</sequence>
<organism evidence="1 2">
    <name type="scientific">Gordonia spumicola</name>
    <dbReference type="NCBI Taxonomy" id="589161"/>
    <lineage>
        <taxon>Bacteria</taxon>
        <taxon>Bacillati</taxon>
        <taxon>Actinomycetota</taxon>
        <taxon>Actinomycetes</taxon>
        <taxon>Mycobacteriales</taxon>
        <taxon>Gordoniaceae</taxon>
        <taxon>Gordonia</taxon>
    </lineage>
</organism>
<dbReference type="RefSeq" id="WP_161893668.1">
    <property type="nucleotide sequence ID" value="NZ_BJOV01000001.1"/>
</dbReference>
<gene>
    <name evidence="1" type="ORF">nbrc107696_01470</name>
</gene>
<comment type="caution">
    <text evidence="1">The sequence shown here is derived from an EMBL/GenBank/DDBJ whole genome shotgun (WGS) entry which is preliminary data.</text>
</comment>
<proteinExistence type="predicted"/>
<evidence type="ECO:0000313" key="1">
    <source>
        <dbReference type="EMBL" id="GED99700.1"/>
    </source>
</evidence>
<dbReference type="EMBL" id="BJOV01000001">
    <property type="protein sequence ID" value="GED99700.1"/>
    <property type="molecule type" value="Genomic_DNA"/>
</dbReference>
<name>A0A7I9V3W5_9ACTN</name>
<accession>A0A7I9V3W5</accession>
<reference evidence="2" key="1">
    <citation type="submission" date="2019-06" db="EMBL/GenBank/DDBJ databases">
        <title>Gordonia isolated from sludge of a wastewater treatment plant.</title>
        <authorList>
            <person name="Tamura T."/>
            <person name="Aoyama K."/>
            <person name="Kang Y."/>
            <person name="Saito S."/>
            <person name="Akiyama N."/>
            <person name="Yazawa K."/>
            <person name="Gonoi T."/>
            <person name="Mikami Y."/>
        </authorList>
    </citation>
    <scope>NUCLEOTIDE SEQUENCE [LARGE SCALE GENOMIC DNA]</scope>
    <source>
        <strain evidence="2">NBRC 107696</strain>
    </source>
</reference>
<protein>
    <submittedName>
        <fullName evidence="1">Uncharacterized protein</fullName>
    </submittedName>
</protein>
<dbReference type="AlphaFoldDB" id="A0A7I9V3W5"/>
<evidence type="ECO:0000313" key="2">
    <source>
        <dbReference type="Proteomes" id="UP000444960"/>
    </source>
</evidence>
<dbReference type="Proteomes" id="UP000444960">
    <property type="component" value="Unassembled WGS sequence"/>
</dbReference>
<keyword evidence="2" id="KW-1185">Reference proteome</keyword>